<sequence length="150" mass="16920">MADKKVTIAICGSMRCSREVLIAGEYLIKNGYDCILPRHTDEFVSGKRQVGNTDEGARRKIEDDLMRDYHKKIGKADAILVVNCYAKDTDNYIGGNTAMEMYSAHVQNRPIYVLNDLPKDSSFQEEIVAFESICLKGDLDKIPEKVCDYS</sequence>
<dbReference type="EMBL" id="PEVY01000052">
    <property type="protein sequence ID" value="PIU75119.1"/>
    <property type="molecule type" value="Genomic_DNA"/>
</dbReference>
<protein>
    <recommendedName>
        <fullName evidence="3">Nucleoside 2-deoxyribosyltransferase</fullName>
    </recommendedName>
</protein>
<evidence type="ECO:0000313" key="2">
    <source>
        <dbReference type="Proteomes" id="UP000228775"/>
    </source>
</evidence>
<accession>A0A2M7AX25</accession>
<dbReference type="AlphaFoldDB" id="A0A2M7AX25"/>
<dbReference type="Proteomes" id="UP000228775">
    <property type="component" value="Unassembled WGS sequence"/>
</dbReference>
<evidence type="ECO:0000313" key="1">
    <source>
        <dbReference type="EMBL" id="PIU75119.1"/>
    </source>
</evidence>
<gene>
    <name evidence="1" type="ORF">COS76_02545</name>
</gene>
<proteinExistence type="predicted"/>
<organism evidence="1 2">
    <name type="scientific">Candidatus Portnoybacteria bacterium CG06_land_8_20_14_3_00_39_12</name>
    <dbReference type="NCBI Taxonomy" id="1974809"/>
    <lineage>
        <taxon>Bacteria</taxon>
        <taxon>Candidatus Portnoyibacteriota</taxon>
    </lineage>
</organism>
<reference evidence="2" key="1">
    <citation type="submission" date="2017-09" db="EMBL/GenBank/DDBJ databases">
        <title>Depth-based differentiation of microbial function through sediment-hosted aquifers and enrichment of novel symbionts in the deep terrestrial subsurface.</title>
        <authorList>
            <person name="Probst A.J."/>
            <person name="Ladd B."/>
            <person name="Jarett J.K."/>
            <person name="Geller-Mcgrath D.E."/>
            <person name="Sieber C.M.K."/>
            <person name="Emerson J.B."/>
            <person name="Anantharaman K."/>
            <person name="Thomas B.C."/>
            <person name="Malmstrom R."/>
            <person name="Stieglmeier M."/>
            <person name="Klingl A."/>
            <person name="Woyke T."/>
            <person name="Ryan C.M."/>
            <person name="Banfield J.F."/>
        </authorList>
    </citation>
    <scope>NUCLEOTIDE SEQUENCE [LARGE SCALE GENOMIC DNA]</scope>
</reference>
<comment type="caution">
    <text evidence="1">The sequence shown here is derived from an EMBL/GenBank/DDBJ whole genome shotgun (WGS) entry which is preliminary data.</text>
</comment>
<name>A0A2M7AX25_9BACT</name>
<evidence type="ECO:0008006" key="3">
    <source>
        <dbReference type="Google" id="ProtNLM"/>
    </source>
</evidence>